<evidence type="ECO:0000256" key="7">
    <source>
        <dbReference type="SAM" id="Phobius"/>
    </source>
</evidence>
<sequence length="448" mass="45767">MGAKRVWSTAGVAALTGALLLTSAPLASADDIRDKQWPLKVFDAERIWSIAQGQGVTVAVVDTGVDPNHPDLTGQVLPGKDMYGRDPYDEEVGDGHGTAMASLIAGHGHGPNNADGVKGLAPKAKILPVRADDPEENGKIVGLKWDDGVRYAVDQGAKVINLSLSGPSATMSPDQVKAIEYARAHDVVVVAATGNEGIPVEYPAAFPGVVAVGAVDDSLTLTGNSNYGKDKLRKGEQQGVTLVAPGAEIPGAMPTESSGYAVRSGTSDSTAYVSAAAALIRSKYPDLTAGQVVNRLVKSAKLPSGLKAPDEKYGYGVLRPGSALINDIPKGPKEGPLRQPSSSESKAGSEPSDGGATTDQAKKKDKSSSGMIFLIAGIAAVVVIGGIIFAVVRSRRNRGGGGPGPGGGAPGGGPGFPNQPPYPNSGYQQGTYPGAPGQGHQNQNPYGQ</sequence>
<comment type="similarity">
    <text evidence="1 5">Belongs to the peptidase S8 family.</text>
</comment>
<keyword evidence="7" id="KW-0472">Membrane</keyword>
<dbReference type="Proteomes" id="UP001596523">
    <property type="component" value="Unassembled WGS sequence"/>
</dbReference>
<feature type="chain" id="PRO_5046635980" evidence="8">
    <location>
        <begin position="30"/>
        <end position="448"/>
    </location>
</feature>
<keyword evidence="11" id="KW-1185">Reference proteome</keyword>
<dbReference type="EMBL" id="JBHTCF010000017">
    <property type="protein sequence ID" value="MFC7308687.1"/>
    <property type="molecule type" value="Genomic_DNA"/>
</dbReference>
<dbReference type="PANTHER" id="PTHR43399">
    <property type="entry name" value="SUBTILISIN-RELATED"/>
    <property type="match status" value="1"/>
</dbReference>
<protein>
    <submittedName>
        <fullName evidence="10">S8 family serine peptidase</fullName>
    </submittedName>
</protein>
<dbReference type="InterPro" id="IPR036852">
    <property type="entry name" value="Peptidase_S8/S53_dom_sf"/>
</dbReference>
<evidence type="ECO:0000313" key="10">
    <source>
        <dbReference type="EMBL" id="MFC7308687.1"/>
    </source>
</evidence>
<keyword evidence="4 5" id="KW-0720">Serine protease</keyword>
<dbReference type="PANTHER" id="PTHR43399:SF4">
    <property type="entry name" value="CELL WALL-ASSOCIATED PROTEASE"/>
    <property type="match status" value="1"/>
</dbReference>
<organism evidence="10 11">
    <name type="scientific">Streptomyces monticola</name>
    <dbReference type="NCBI Taxonomy" id="2666263"/>
    <lineage>
        <taxon>Bacteria</taxon>
        <taxon>Bacillati</taxon>
        <taxon>Actinomycetota</taxon>
        <taxon>Actinomycetes</taxon>
        <taxon>Kitasatosporales</taxon>
        <taxon>Streptomycetaceae</taxon>
        <taxon>Streptomyces</taxon>
    </lineage>
</organism>
<feature type="transmembrane region" description="Helical" evidence="7">
    <location>
        <begin position="371"/>
        <end position="392"/>
    </location>
</feature>
<evidence type="ECO:0000256" key="3">
    <source>
        <dbReference type="ARBA" id="ARBA00022801"/>
    </source>
</evidence>
<feature type="region of interest" description="Disordered" evidence="6">
    <location>
        <begin position="324"/>
        <end position="366"/>
    </location>
</feature>
<accession>A0ABW2JSD8</accession>
<evidence type="ECO:0000313" key="11">
    <source>
        <dbReference type="Proteomes" id="UP001596523"/>
    </source>
</evidence>
<feature type="active site" description="Charge relay system" evidence="5">
    <location>
        <position position="96"/>
    </location>
</feature>
<feature type="region of interest" description="Disordered" evidence="6">
    <location>
        <begin position="399"/>
        <end position="448"/>
    </location>
</feature>
<feature type="compositionally biased region" description="Polar residues" evidence="6">
    <location>
        <begin position="439"/>
        <end position="448"/>
    </location>
</feature>
<comment type="caution">
    <text evidence="10">The sequence shown here is derived from an EMBL/GenBank/DDBJ whole genome shotgun (WGS) entry which is preliminary data.</text>
</comment>
<feature type="domain" description="Peptidase S8/S53" evidence="9">
    <location>
        <begin position="53"/>
        <end position="316"/>
    </location>
</feature>
<feature type="compositionally biased region" description="Low complexity" evidence="6">
    <location>
        <begin position="340"/>
        <end position="352"/>
    </location>
</feature>
<evidence type="ECO:0000256" key="1">
    <source>
        <dbReference type="ARBA" id="ARBA00011073"/>
    </source>
</evidence>
<keyword evidence="7" id="KW-0812">Transmembrane</keyword>
<dbReference type="RefSeq" id="WP_381836922.1">
    <property type="nucleotide sequence ID" value="NZ_JBHTCF010000017.1"/>
</dbReference>
<evidence type="ECO:0000256" key="5">
    <source>
        <dbReference type="PROSITE-ProRule" id="PRU01240"/>
    </source>
</evidence>
<feature type="active site" description="Charge relay system" evidence="5">
    <location>
        <position position="267"/>
    </location>
</feature>
<dbReference type="InterPro" id="IPR023827">
    <property type="entry name" value="Peptidase_S8_Asp-AS"/>
</dbReference>
<feature type="signal peptide" evidence="8">
    <location>
        <begin position="1"/>
        <end position="29"/>
    </location>
</feature>
<name>A0ABW2JSD8_9ACTN</name>
<feature type="compositionally biased region" description="Gly residues" evidence="6">
    <location>
        <begin position="399"/>
        <end position="415"/>
    </location>
</feature>
<dbReference type="Pfam" id="PF00082">
    <property type="entry name" value="Peptidase_S8"/>
    <property type="match status" value="1"/>
</dbReference>
<feature type="active site" description="Charge relay system" evidence="5">
    <location>
        <position position="62"/>
    </location>
</feature>
<dbReference type="PROSITE" id="PS00136">
    <property type="entry name" value="SUBTILASE_ASP"/>
    <property type="match status" value="1"/>
</dbReference>
<evidence type="ECO:0000259" key="9">
    <source>
        <dbReference type="Pfam" id="PF00082"/>
    </source>
</evidence>
<dbReference type="PRINTS" id="PR00723">
    <property type="entry name" value="SUBTILISIN"/>
</dbReference>
<evidence type="ECO:0000256" key="8">
    <source>
        <dbReference type="SAM" id="SignalP"/>
    </source>
</evidence>
<reference evidence="11" key="1">
    <citation type="journal article" date="2019" name="Int. J. Syst. Evol. Microbiol.">
        <title>The Global Catalogue of Microorganisms (GCM) 10K type strain sequencing project: providing services to taxonomists for standard genome sequencing and annotation.</title>
        <authorList>
            <consortium name="The Broad Institute Genomics Platform"/>
            <consortium name="The Broad Institute Genome Sequencing Center for Infectious Disease"/>
            <person name="Wu L."/>
            <person name="Ma J."/>
        </authorList>
    </citation>
    <scope>NUCLEOTIDE SEQUENCE [LARGE SCALE GENOMIC DNA]</scope>
    <source>
        <strain evidence="11">SYNS20</strain>
    </source>
</reference>
<dbReference type="PROSITE" id="PS51892">
    <property type="entry name" value="SUBTILASE"/>
    <property type="match status" value="1"/>
</dbReference>
<evidence type="ECO:0000256" key="4">
    <source>
        <dbReference type="ARBA" id="ARBA00022825"/>
    </source>
</evidence>
<keyword evidence="2 5" id="KW-0645">Protease</keyword>
<dbReference type="InterPro" id="IPR051048">
    <property type="entry name" value="Peptidase_S8/S53_subtilisin"/>
</dbReference>
<keyword evidence="8" id="KW-0732">Signal</keyword>
<dbReference type="Gene3D" id="3.40.50.200">
    <property type="entry name" value="Peptidase S8/S53 domain"/>
    <property type="match status" value="1"/>
</dbReference>
<proteinExistence type="inferred from homology"/>
<dbReference type="InterPro" id="IPR000209">
    <property type="entry name" value="Peptidase_S8/S53_dom"/>
</dbReference>
<gene>
    <name evidence="10" type="ORF">ACFQVC_31280</name>
</gene>
<dbReference type="InterPro" id="IPR015500">
    <property type="entry name" value="Peptidase_S8_subtilisin-rel"/>
</dbReference>
<evidence type="ECO:0000256" key="2">
    <source>
        <dbReference type="ARBA" id="ARBA00022670"/>
    </source>
</evidence>
<evidence type="ECO:0000256" key="6">
    <source>
        <dbReference type="SAM" id="MobiDB-lite"/>
    </source>
</evidence>
<keyword evidence="7" id="KW-1133">Transmembrane helix</keyword>
<dbReference type="SUPFAM" id="SSF52743">
    <property type="entry name" value="Subtilisin-like"/>
    <property type="match status" value="1"/>
</dbReference>
<keyword evidence="3 5" id="KW-0378">Hydrolase</keyword>